<feature type="region of interest" description="Disordered" evidence="1">
    <location>
        <begin position="76"/>
        <end position="98"/>
    </location>
</feature>
<sequence length="138" mass="15582">MMHNLRNHIGRCLLGLLLLFVASRGMRLPRETNTVWQHGKDASYEILRQLEKLDIKEPEVFNTTVQFPQPIECSDSCDPDSLATTNKTDGSNKESSSPVTKILGPVWQKGPLQNLTLWRLQSFGIVVARVFSHCASLY</sequence>
<evidence type="ECO:0000256" key="2">
    <source>
        <dbReference type="SAM" id="SignalP"/>
    </source>
</evidence>
<dbReference type="Gene3D" id="1.20.1250.10">
    <property type="match status" value="2"/>
</dbReference>
<evidence type="ECO:0000256" key="1">
    <source>
        <dbReference type="SAM" id="MobiDB-lite"/>
    </source>
</evidence>
<gene>
    <name evidence="3" type="ORF">JD844_011044</name>
</gene>
<proteinExistence type="predicted"/>
<name>A0ABQ7THD6_PHRPL</name>
<organism evidence="3 4">
    <name type="scientific">Phrynosoma platyrhinos</name>
    <name type="common">Desert horned lizard</name>
    <dbReference type="NCBI Taxonomy" id="52577"/>
    <lineage>
        <taxon>Eukaryota</taxon>
        <taxon>Metazoa</taxon>
        <taxon>Chordata</taxon>
        <taxon>Craniata</taxon>
        <taxon>Vertebrata</taxon>
        <taxon>Euteleostomi</taxon>
        <taxon>Lepidosauria</taxon>
        <taxon>Squamata</taxon>
        <taxon>Bifurcata</taxon>
        <taxon>Unidentata</taxon>
        <taxon>Episquamata</taxon>
        <taxon>Toxicofera</taxon>
        <taxon>Iguania</taxon>
        <taxon>Phrynosomatidae</taxon>
        <taxon>Phrynosomatinae</taxon>
        <taxon>Phrynosoma</taxon>
    </lineage>
</organism>
<feature type="compositionally biased region" description="Polar residues" evidence="1">
    <location>
        <begin position="82"/>
        <end position="98"/>
    </location>
</feature>
<evidence type="ECO:0000313" key="4">
    <source>
        <dbReference type="Proteomes" id="UP000826234"/>
    </source>
</evidence>
<evidence type="ECO:0000313" key="3">
    <source>
        <dbReference type="EMBL" id="KAH0629174.1"/>
    </source>
</evidence>
<comment type="caution">
    <text evidence="3">The sequence shown here is derived from an EMBL/GenBank/DDBJ whole genome shotgun (WGS) entry which is preliminary data.</text>
</comment>
<feature type="chain" id="PRO_5046694421" evidence="2">
    <location>
        <begin position="26"/>
        <end position="138"/>
    </location>
</feature>
<feature type="signal peptide" evidence="2">
    <location>
        <begin position="1"/>
        <end position="25"/>
    </location>
</feature>
<reference evidence="3 4" key="1">
    <citation type="journal article" date="2022" name="Gigascience">
        <title>A chromosome-level genome assembly and annotation of the desert horned lizard, Phrynosoma platyrhinos, provides insight into chromosomal rearrangements among reptiles.</title>
        <authorList>
            <person name="Koochekian N."/>
            <person name="Ascanio A."/>
            <person name="Farleigh K."/>
            <person name="Card D.C."/>
            <person name="Schield D.R."/>
            <person name="Castoe T.A."/>
            <person name="Jezkova T."/>
        </authorList>
    </citation>
    <scope>NUCLEOTIDE SEQUENCE [LARGE SCALE GENOMIC DNA]</scope>
    <source>
        <strain evidence="3">NK-2021</strain>
    </source>
</reference>
<dbReference type="InterPro" id="IPR009079">
    <property type="entry name" value="4_helix_cytokine-like_core"/>
</dbReference>
<dbReference type="EMBL" id="JAIPUX010000439">
    <property type="protein sequence ID" value="KAH0629174.1"/>
    <property type="molecule type" value="Genomic_DNA"/>
</dbReference>
<accession>A0ABQ7THD6</accession>
<dbReference type="Proteomes" id="UP000826234">
    <property type="component" value="Unassembled WGS sequence"/>
</dbReference>
<keyword evidence="2" id="KW-0732">Signal</keyword>
<keyword evidence="4" id="KW-1185">Reference proteome</keyword>
<protein>
    <submittedName>
        <fullName evidence="3">Uncharacterized protein</fullName>
    </submittedName>
</protein>